<keyword evidence="3" id="KW-1185">Reference proteome</keyword>
<evidence type="ECO:0000313" key="3">
    <source>
        <dbReference type="Proteomes" id="UP001302602"/>
    </source>
</evidence>
<accession>A0AAN6UD33</accession>
<dbReference type="EMBL" id="MU853223">
    <property type="protein sequence ID" value="KAK4129376.1"/>
    <property type="molecule type" value="Genomic_DNA"/>
</dbReference>
<evidence type="ECO:0000313" key="2">
    <source>
        <dbReference type="EMBL" id="KAK4129376.1"/>
    </source>
</evidence>
<name>A0AAN6UD33_9PEZI</name>
<feature type="region of interest" description="Disordered" evidence="1">
    <location>
        <begin position="230"/>
        <end position="253"/>
    </location>
</feature>
<reference evidence="2" key="1">
    <citation type="journal article" date="2023" name="Mol. Phylogenet. Evol.">
        <title>Genome-scale phylogeny and comparative genomics of the fungal order Sordariales.</title>
        <authorList>
            <person name="Hensen N."/>
            <person name="Bonometti L."/>
            <person name="Westerberg I."/>
            <person name="Brannstrom I.O."/>
            <person name="Guillou S."/>
            <person name="Cros-Aarteil S."/>
            <person name="Calhoun S."/>
            <person name="Haridas S."/>
            <person name="Kuo A."/>
            <person name="Mondo S."/>
            <person name="Pangilinan J."/>
            <person name="Riley R."/>
            <person name="LaButti K."/>
            <person name="Andreopoulos B."/>
            <person name="Lipzen A."/>
            <person name="Chen C."/>
            <person name="Yan M."/>
            <person name="Daum C."/>
            <person name="Ng V."/>
            <person name="Clum A."/>
            <person name="Steindorff A."/>
            <person name="Ohm R.A."/>
            <person name="Martin F."/>
            <person name="Silar P."/>
            <person name="Natvig D.O."/>
            <person name="Lalanne C."/>
            <person name="Gautier V."/>
            <person name="Ament-Velasquez S.L."/>
            <person name="Kruys A."/>
            <person name="Hutchinson M.I."/>
            <person name="Powell A.J."/>
            <person name="Barry K."/>
            <person name="Miller A.N."/>
            <person name="Grigoriev I.V."/>
            <person name="Debuchy R."/>
            <person name="Gladieux P."/>
            <person name="Hiltunen Thoren M."/>
            <person name="Johannesson H."/>
        </authorList>
    </citation>
    <scope>NUCLEOTIDE SEQUENCE</scope>
    <source>
        <strain evidence="2">CBS 731.68</strain>
    </source>
</reference>
<dbReference type="AlphaFoldDB" id="A0AAN6UD33"/>
<reference evidence="2" key="2">
    <citation type="submission" date="2023-05" db="EMBL/GenBank/DDBJ databases">
        <authorList>
            <consortium name="Lawrence Berkeley National Laboratory"/>
            <person name="Steindorff A."/>
            <person name="Hensen N."/>
            <person name="Bonometti L."/>
            <person name="Westerberg I."/>
            <person name="Brannstrom I.O."/>
            <person name="Guillou S."/>
            <person name="Cros-Aarteil S."/>
            <person name="Calhoun S."/>
            <person name="Haridas S."/>
            <person name="Kuo A."/>
            <person name="Mondo S."/>
            <person name="Pangilinan J."/>
            <person name="Riley R."/>
            <person name="Labutti K."/>
            <person name="Andreopoulos B."/>
            <person name="Lipzen A."/>
            <person name="Chen C."/>
            <person name="Yanf M."/>
            <person name="Daum C."/>
            <person name="Ng V."/>
            <person name="Clum A."/>
            <person name="Ohm R."/>
            <person name="Martin F."/>
            <person name="Silar P."/>
            <person name="Natvig D."/>
            <person name="Lalanne C."/>
            <person name="Gautier V."/>
            <person name="Ament-Velasquez S.L."/>
            <person name="Kruys A."/>
            <person name="Hutchinson M.I."/>
            <person name="Powell A.J."/>
            <person name="Barry K."/>
            <person name="Miller A.N."/>
            <person name="Grigoriev I.V."/>
            <person name="Debuchy R."/>
            <person name="Gladieux P."/>
            <person name="Thoren M.H."/>
            <person name="Johannesson H."/>
        </authorList>
    </citation>
    <scope>NUCLEOTIDE SEQUENCE</scope>
    <source>
        <strain evidence="2">CBS 731.68</strain>
    </source>
</reference>
<dbReference type="GeneID" id="87834280"/>
<evidence type="ECO:0000256" key="1">
    <source>
        <dbReference type="SAM" id="MobiDB-lite"/>
    </source>
</evidence>
<protein>
    <submittedName>
        <fullName evidence="2">Uncharacterized protein</fullName>
    </submittedName>
</protein>
<proteinExistence type="predicted"/>
<sequence length="274" mass="30209">MSCVGSALSYPSTVIPQHCHISALSYLSTVIPQHCHISALSYLSTVIPQHCHTSALSYLSTVIPQHCHTSFRQFAPIVYLGSQHPAWTRSHQHHPDGYLRLFSPFTCMHETHQLQAQERLLFCRSHSTLATSHISTALYLKPRPRSPLGIEGKPERILSVGCRQSQQGVSQVKSDYAHFNNSIHYNEISSLVLRFRGLLPLPKMNLFRFPAPGPPPPSPHHHFQNVVHTKPSDHDRSVAATAGGTRGVGGATFVDTGSGGVPIDCSCQHGTPRW</sequence>
<comment type="caution">
    <text evidence="2">The sequence shown here is derived from an EMBL/GenBank/DDBJ whole genome shotgun (WGS) entry which is preliminary data.</text>
</comment>
<dbReference type="RefSeq" id="XP_062653147.1">
    <property type="nucleotide sequence ID" value="XM_062797501.1"/>
</dbReference>
<organism evidence="2 3">
    <name type="scientific">Parathielavia appendiculata</name>
    <dbReference type="NCBI Taxonomy" id="2587402"/>
    <lineage>
        <taxon>Eukaryota</taxon>
        <taxon>Fungi</taxon>
        <taxon>Dikarya</taxon>
        <taxon>Ascomycota</taxon>
        <taxon>Pezizomycotina</taxon>
        <taxon>Sordariomycetes</taxon>
        <taxon>Sordariomycetidae</taxon>
        <taxon>Sordariales</taxon>
        <taxon>Chaetomiaceae</taxon>
        <taxon>Parathielavia</taxon>
    </lineage>
</organism>
<dbReference type="Proteomes" id="UP001302602">
    <property type="component" value="Unassembled WGS sequence"/>
</dbReference>
<gene>
    <name evidence="2" type="ORF">N657DRAFT_71894</name>
</gene>